<dbReference type="Proteomes" id="UP001605036">
    <property type="component" value="Unassembled WGS sequence"/>
</dbReference>
<sequence>MRCLRSDNGGEYILGEFEMYCEQEDITRHFTTFYTLGQNGVVERLNRTLLERARSMLSHSGLPPKFWAEGLSFNETKSLKEVEKAQAPNIDKGESHSFGVEVEIIHDIDHDAPQGDLPAIAEDVIELEEHVEEQERVGRPVGRPPNDDQPESLVRRSSPIKSALERYGIWFPSNQVDEHDNESDVYALIMKEGVPSSFEEAHNSVEKVEWSVAMRKKMKSLNDNKTWELVELPKGKQVIACKWVYKRKEGSEADEEIFKARLVAKGFTQRKGVDYNEVFTPIAKYSTILLLLSLSPRQWNKRFDEFMKSQGFTRSVEDPCVYLKRVSNEVFGLVILVLYVDDMLIAAKNKSEVKKVKAN</sequence>
<dbReference type="Gene3D" id="3.30.420.10">
    <property type="entry name" value="Ribonuclease H-like superfamily/Ribonuclease H"/>
    <property type="match status" value="1"/>
</dbReference>
<dbReference type="InterPro" id="IPR013103">
    <property type="entry name" value="RVT_2"/>
</dbReference>
<dbReference type="Pfam" id="PF07727">
    <property type="entry name" value="RVT_2"/>
    <property type="match status" value="1"/>
</dbReference>
<reference evidence="5 6" key="1">
    <citation type="submission" date="2024-09" db="EMBL/GenBank/DDBJ databases">
        <title>Chromosome-scale assembly of Riccia fluitans.</title>
        <authorList>
            <person name="Paukszto L."/>
            <person name="Sawicki J."/>
            <person name="Karawczyk K."/>
            <person name="Piernik-Szablinska J."/>
            <person name="Szczecinska M."/>
            <person name="Mazdziarz M."/>
        </authorList>
    </citation>
    <scope>NUCLEOTIDE SEQUENCE [LARGE SCALE GENOMIC DNA]</scope>
    <source>
        <strain evidence="5">Rf_01</strain>
        <tissue evidence="5">Aerial parts of the thallus</tissue>
    </source>
</reference>
<dbReference type="InterPro" id="IPR039537">
    <property type="entry name" value="Retrotran_Ty1/copia-like"/>
</dbReference>
<dbReference type="PANTHER" id="PTHR42648:SF28">
    <property type="entry name" value="TRANSPOSON-ENCODED PROTEIN WITH RIBONUCLEASE H-LIKE AND RETROVIRUS ZINC FINGER-LIKE DOMAINS"/>
    <property type="match status" value="1"/>
</dbReference>
<keyword evidence="6" id="KW-1185">Reference proteome</keyword>
<evidence type="ECO:0000256" key="2">
    <source>
        <dbReference type="ARBA" id="ARBA00022801"/>
    </source>
</evidence>
<protein>
    <recommendedName>
        <fullName evidence="4">Integrase catalytic domain-containing protein</fullName>
    </recommendedName>
</protein>
<dbReference type="InterPro" id="IPR001584">
    <property type="entry name" value="Integrase_cat-core"/>
</dbReference>
<keyword evidence="1" id="KW-0479">Metal-binding</keyword>
<dbReference type="InterPro" id="IPR036397">
    <property type="entry name" value="RNaseH_sf"/>
</dbReference>
<dbReference type="PROSITE" id="PS50994">
    <property type="entry name" value="INTEGRASE"/>
    <property type="match status" value="1"/>
</dbReference>
<accession>A0ABD1YV14</accession>
<evidence type="ECO:0000313" key="5">
    <source>
        <dbReference type="EMBL" id="KAL2634609.1"/>
    </source>
</evidence>
<organism evidence="5 6">
    <name type="scientific">Riccia fluitans</name>
    <dbReference type="NCBI Taxonomy" id="41844"/>
    <lineage>
        <taxon>Eukaryota</taxon>
        <taxon>Viridiplantae</taxon>
        <taxon>Streptophyta</taxon>
        <taxon>Embryophyta</taxon>
        <taxon>Marchantiophyta</taxon>
        <taxon>Marchantiopsida</taxon>
        <taxon>Marchantiidae</taxon>
        <taxon>Marchantiales</taxon>
        <taxon>Ricciaceae</taxon>
        <taxon>Riccia</taxon>
    </lineage>
</organism>
<evidence type="ECO:0000256" key="3">
    <source>
        <dbReference type="SAM" id="MobiDB-lite"/>
    </source>
</evidence>
<dbReference type="GO" id="GO:0046872">
    <property type="term" value="F:metal ion binding"/>
    <property type="evidence" value="ECO:0007669"/>
    <property type="project" value="UniProtKB-KW"/>
</dbReference>
<evidence type="ECO:0000259" key="4">
    <source>
        <dbReference type="PROSITE" id="PS50994"/>
    </source>
</evidence>
<dbReference type="SUPFAM" id="SSF56672">
    <property type="entry name" value="DNA/RNA polymerases"/>
    <property type="match status" value="1"/>
</dbReference>
<dbReference type="GO" id="GO:0016787">
    <property type="term" value="F:hydrolase activity"/>
    <property type="evidence" value="ECO:0007669"/>
    <property type="project" value="UniProtKB-KW"/>
</dbReference>
<feature type="domain" description="Integrase catalytic" evidence="4">
    <location>
        <begin position="1"/>
        <end position="57"/>
    </location>
</feature>
<feature type="region of interest" description="Disordered" evidence="3">
    <location>
        <begin position="130"/>
        <end position="157"/>
    </location>
</feature>
<dbReference type="EMBL" id="JBHFFA010000003">
    <property type="protein sequence ID" value="KAL2634609.1"/>
    <property type="molecule type" value="Genomic_DNA"/>
</dbReference>
<gene>
    <name evidence="5" type="ORF">R1flu_006088</name>
</gene>
<dbReference type="SUPFAM" id="SSF53098">
    <property type="entry name" value="Ribonuclease H-like"/>
    <property type="match status" value="1"/>
</dbReference>
<name>A0ABD1YV14_9MARC</name>
<keyword evidence="2" id="KW-0378">Hydrolase</keyword>
<dbReference type="InterPro" id="IPR043502">
    <property type="entry name" value="DNA/RNA_pol_sf"/>
</dbReference>
<dbReference type="PANTHER" id="PTHR42648">
    <property type="entry name" value="TRANSPOSASE, PUTATIVE-RELATED"/>
    <property type="match status" value="1"/>
</dbReference>
<evidence type="ECO:0000313" key="6">
    <source>
        <dbReference type="Proteomes" id="UP001605036"/>
    </source>
</evidence>
<dbReference type="AlphaFoldDB" id="A0ABD1YV14"/>
<proteinExistence type="predicted"/>
<evidence type="ECO:0000256" key="1">
    <source>
        <dbReference type="ARBA" id="ARBA00022723"/>
    </source>
</evidence>
<comment type="caution">
    <text evidence="5">The sequence shown here is derived from an EMBL/GenBank/DDBJ whole genome shotgun (WGS) entry which is preliminary data.</text>
</comment>
<dbReference type="InterPro" id="IPR012337">
    <property type="entry name" value="RNaseH-like_sf"/>
</dbReference>